<evidence type="ECO:0000313" key="3">
    <source>
        <dbReference type="EMBL" id="MBS2100490.1"/>
    </source>
</evidence>
<feature type="domain" description="Beta-lactamase-related" evidence="2">
    <location>
        <begin position="126"/>
        <end position="420"/>
    </location>
</feature>
<keyword evidence="4" id="KW-1185">Reference proteome</keyword>
<dbReference type="SUPFAM" id="SSF56601">
    <property type="entry name" value="beta-lactamase/transpeptidase-like"/>
    <property type="match status" value="1"/>
</dbReference>
<dbReference type="Gene3D" id="3.40.710.10">
    <property type="entry name" value="DD-peptidase/beta-lactamase superfamily"/>
    <property type="match status" value="1"/>
</dbReference>
<dbReference type="PANTHER" id="PTHR43283">
    <property type="entry name" value="BETA-LACTAMASE-RELATED"/>
    <property type="match status" value="1"/>
</dbReference>
<dbReference type="InterPro" id="IPR050789">
    <property type="entry name" value="Diverse_Enzym_Activities"/>
</dbReference>
<dbReference type="Pfam" id="PF00144">
    <property type="entry name" value="Beta-lactamase"/>
    <property type="match status" value="1"/>
</dbReference>
<organism evidence="3 4">
    <name type="scientific">Carboxylicivirga linearis</name>
    <dbReference type="NCBI Taxonomy" id="1628157"/>
    <lineage>
        <taxon>Bacteria</taxon>
        <taxon>Pseudomonadati</taxon>
        <taxon>Bacteroidota</taxon>
        <taxon>Bacteroidia</taxon>
        <taxon>Marinilabiliales</taxon>
        <taxon>Marinilabiliaceae</taxon>
        <taxon>Carboxylicivirga</taxon>
    </lineage>
</organism>
<protein>
    <submittedName>
        <fullName evidence="3">Beta-lactamase family protein</fullName>
    </submittedName>
</protein>
<evidence type="ECO:0000259" key="2">
    <source>
        <dbReference type="Pfam" id="PF00144"/>
    </source>
</evidence>
<sequence>MKRLNIIKTLFAAAMMIVISSNSMAQERKGPAPVQKALDGWSAEENLNYIRNFSVAELTLGEPAALWFHAHASQTNKTAILLRRQPIMEYQQTLQPEIGAIEVETDLGTLSLDEYLTHPQSFAQGFVVIHKGQIAYESYPGMHELDPHFWASTTKVLASLAVDLLIEDGLIDENLPLGNYVPEFKGSAWEDVKVMDALDMSAGLDALDNATQFADPASVTSRMFRAELGEATDGKVEYMLDVMLDAKKVDEPGKYYAYSSAVTQSLVFLVEAVSGQSWSDFFNQRVWSKMGVEGPLQMHLSPDGVAIVHGPASSNLRDLARVGTLYTPSWSTISTERIVTPAIIDRISNSPRTQEFYMDGSAGSGQRFMDRLGDTSIRTAARQWDAIFEDGDFFKSGLNAQGMYVSPDRDLVIAFFSTEPTHRIQKYLRPIVKSGLFDK</sequence>
<dbReference type="InterPro" id="IPR001466">
    <property type="entry name" value="Beta-lactam-related"/>
</dbReference>
<dbReference type="Proteomes" id="UP000708576">
    <property type="component" value="Unassembled WGS sequence"/>
</dbReference>
<proteinExistence type="predicted"/>
<gene>
    <name evidence="3" type="ORF">KEM10_19545</name>
</gene>
<dbReference type="InterPro" id="IPR012338">
    <property type="entry name" value="Beta-lactam/transpept-like"/>
</dbReference>
<evidence type="ECO:0000313" key="4">
    <source>
        <dbReference type="Proteomes" id="UP000708576"/>
    </source>
</evidence>
<reference evidence="3 4" key="1">
    <citation type="journal article" date="2015" name="Int. J. Syst. Evol. Microbiol.">
        <title>Carboxylicivirga linearis sp. nov., isolated from a sea cucumber culture pond.</title>
        <authorList>
            <person name="Wang F.Q."/>
            <person name="Zhou Y.X."/>
            <person name="Lin X.Z."/>
            <person name="Chen G.J."/>
            <person name="Du Z.J."/>
        </authorList>
    </citation>
    <scope>NUCLEOTIDE SEQUENCE [LARGE SCALE GENOMIC DNA]</scope>
    <source>
        <strain evidence="3 4">FB218</strain>
    </source>
</reference>
<keyword evidence="1" id="KW-0732">Signal</keyword>
<dbReference type="EMBL" id="JAGUCO010000024">
    <property type="protein sequence ID" value="MBS2100490.1"/>
    <property type="molecule type" value="Genomic_DNA"/>
</dbReference>
<accession>A0ABS5K094</accession>
<feature type="signal peptide" evidence="1">
    <location>
        <begin position="1"/>
        <end position="25"/>
    </location>
</feature>
<feature type="chain" id="PRO_5046189303" evidence="1">
    <location>
        <begin position="26"/>
        <end position="439"/>
    </location>
</feature>
<dbReference type="RefSeq" id="WP_212218436.1">
    <property type="nucleotide sequence ID" value="NZ_JAGUCO010000024.1"/>
</dbReference>
<dbReference type="PANTHER" id="PTHR43283:SF7">
    <property type="entry name" value="BETA-LACTAMASE-RELATED DOMAIN-CONTAINING PROTEIN"/>
    <property type="match status" value="1"/>
</dbReference>
<evidence type="ECO:0000256" key="1">
    <source>
        <dbReference type="SAM" id="SignalP"/>
    </source>
</evidence>
<name>A0ABS5K094_9BACT</name>
<comment type="caution">
    <text evidence="3">The sequence shown here is derived from an EMBL/GenBank/DDBJ whole genome shotgun (WGS) entry which is preliminary data.</text>
</comment>